<accession>A0A9K3Q6U0</accession>
<name>A0A9K3Q6U0_9STRA</name>
<reference evidence="2" key="1">
    <citation type="journal article" date="2021" name="Sci. Rep.">
        <title>Diploid genomic architecture of Nitzschia inconspicua, an elite biomass production diatom.</title>
        <authorList>
            <person name="Oliver A."/>
            <person name="Podell S."/>
            <person name="Pinowska A."/>
            <person name="Traller J.C."/>
            <person name="Smith S.R."/>
            <person name="McClure R."/>
            <person name="Beliaev A."/>
            <person name="Bohutskyi P."/>
            <person name="Hill E.A."/>
            <person name="Rabines A."/>
            <person name="Zheng H."/>
            <person name="Allen L.Z."/>
            <person name="Kuo A."/>
            <person name="Grigoriev I.V."/>
            <person name="Allen A.E."/>
            <person name="Hazlebeck D."/>
            <person name="Allen E.E."/>
        </authorList>
    </citation>
    <scope>NUCLEOTIDE SEQUENCE</scope>
    <source>
        <strain evidence="2">Hildebrandi</strain>
    </source>
</reference>
<evidence type="ECO:0000313" key="3">
    <source>
        <dbReference type="Proteomes" id="UP000693970"/>
    </source>
</evidence>
<feature type="region of interest" description="Disordered" evidence="1">
    <location>
        <begin position="23"/>
        <end position="71"/>
    </location>
</feature>
<protein>
    <submittedName>
        <fullName evidence="2">Uncharacterized protein</fullName>
    </submittedName>
</protein>
<evidence type="ECO:0000313" key="2">
    <source>
        <dbReference type="EMBL" id="KAG7370499.1"/>
    </source>
</evidence>
<sequence length="91" mass="9226">MQNNGDGSIYYYDQFLVNVLEGNGGSEAVDPVPSETPGANDAPSDAPVEAPGDNNDVPSDAPTEAPTGSGAAANMIGISSLVLSLTSLLWM</sequence>
<proteinExistence type="predicted"/>
<dbReference type="AlphaFoldDB" id="A0A9K3Q6U0"/>
<keyword evidence="3" id="KW-1185">Reference proteome</keyword>
<gene>
    <name evidence="2" type="ORF">IV203_019069</name>
</gene>
<evidence type="ECO:0000256" key="1">
    <source>
        <dbReference type="SAM" id="MobiDB-lite"/>
    </source>
</evidence>
<organism evidence="2 3">
    <name type="scientific">Nitzschia inconspicua</name>
    <dbReference type="NCBI Taxonomy" id="303405"/>
    <lineage>
        <taxon>Eukaryota</taxon>
        <taxon>Sar</taxon>
        <taxon>Stramenopiles</taxon>
        <taxon>Ochrophyta</taxon>
        <taxon>Bacillariophyta</taxon>
        <taxon>Bacillariophyceae</taxon>
        <taxon>Bacillariophycidae</taxon>
        <taxon>Bacillariales</taxon>
        <taxon>Bacillariaceae</taxon>
        <taxon>Nitzschia</taxon>
    </lineage>
</organism>
<reference evidence="2" key="2">
    <citation type="submission" date="2021-04" db="EMBL/GenBank/DDBJ databases">
        <authorList>
            <person name="Podell S."/>
        </authorList>
    </citation>
    <scope>NUCLEOTIDE SEQUENCE</scope>
    <source>
        <strain evidence="2">Hildebrandi</strain>
    </source>
</reference>
<dbReference type="EMBL" id="JAGRRH010000004">
    <property type="protein sequence ID" value="KAG7370499.1"/>
    <property type="molecule type" value="Genomic_DNA"/>
</dbReference>
<comment type="caution">
    <text evidence="2">The sequence shown here is derived from an EMBL/GenBank/DDBJ whole genome shotgun (WGS) entry which is preliminary data.</text>
</comment>
<dbReference type="Proteomes" id="UP000693970">
    <property type="component" value="Unassembled WGS sequence"/>
</dbReference>